<keyword evidence="6" id="KW-0067">ATP-binding</keyword>
<evidence type="ECO:0000256" key="7">
    <source>
        <dbReference type="ARBA" id="ARBA00022844"/>
    </source>
</evidence>
<accession>A0A3G4ZYN5</accession>
<feature type="non-terminal residue" evidence="13">
    <location>
        <position position="223"/>
    </location>
</feature>
<keyword evidence="4" id="KW-0808">Transferase</keyword>
<evidence type="ECO:0000256" key="6">
    <source>
        <dbReference type="ARBA" id="ARBA00022840"/>
    </source>
</evidence>
<comment type="catalytic activity">
    <reaction evidence="11">
        <text>RNA(n) + ATP = RNA(n)-3'-adenine ribonucleotide + diphosphate</text>
        <dbReference type="Rhea" id="RHEA:11332"/>
        <dbReference type="Rhea" id="RHEA-COMP:14527"/>
        <dbReference type="Rhea" id="RHEA-COMP:17347"/>
        <dbReference type="ChEBI" id="CHEBI:30616"/>
        <dbReference type="ChEBI" id="CHEBI:33019"/>
        <dbReference type="ChEBI" id="CHEBI:140395"/>
        <dbReference type="ChEBI" id="CHEBI:173115"/>
        <dbReference type="EC" id="2.7.7.19"/>
    </reaction>
</comment>
<protein>
    <recommendedName>
        <fullName evidence="10">Putative poly(A) polymerase catalytic subunit</fullName>
        <ecNumber evidence="2">2.7.7.19</ecNumber>
    </recommendedName>
</protein>
<dbReference type="EMBL" id="MK072145">
    <property type="protein sequence ID" value="AYV79434.1"/>
    <property type="molecule type" value="Genomic_DNA"/>
</dbReference>
<keyword evidence="5" id="KW-0547">Nucleotide-binding</keyword>
<organism evidence="13">
    <name type="scientific">Faunusvirus sp</name>
    <dbReference type="NCBI Taxonomy" id="2487766"/>
    <lineage>
        <taxon>Viruses</taxon>
        <taxon>Varidnaviria</taxon>
        <taxon>Bamfordvirae</taxon>
        <taxon>Nucleocytoviricota</taxon>
        <taxon>Megaviricetes</taxon>
        <taxon>Imitervirales</taxon>
        <taxon>Mimiviridae</taxon>
    </lineage>
</organism>
<dbReference type="InterPro" id="IPR045355">
    <property type="entry name" value="PolyA_pol_cat_su"/>
</dbReference>
<sequence>MSLYREIDIIAIQNKVNDIVKESQAAKQIKIDIILKTENIVEKVPVTPVKEAETETLTDEVDTEDIKNNIPSQEERHEVMKIIANYIKQHKKIMYGGYALNNLLVARNPKDAIYDPKKITYDIEFYSTKPLDDAIALVDILGKKGYKDVNCKSAMHPETFKLYANTFNYCDITYMPGPLFYNISTITEHGFRYIHPHVMLVDKLRVYNNPIDAYWRLCKEIPR</sequence>
<name>A0A3G4ZYN5_9VIRU</name>
<keyword evidence="3" id="KW-0507">mRNA processing</keyword>
<dbReference type="GO" id="GO:1990817">
    <property type="term" value="F:poly(A) RNA polymerase activity"/>
    <property type="evidence" value="ECO:0007669"/>
    <property type="project" value="UniProtKB-EC"/>
</dbReference>
<evidence type="ECO:0000256" key="9">
    <source>
        <dbReference type="ARBA" id="ARBA00025732"/>
    </source>
</evidence>
<comment type="subcellular location">
    <subcellularLocation>
        <location evidence="1">Virion</location>
    </subcellularLocation>
</comment>
<evidence type="ECO:0000256" key="5">
    <source>
        <dbReference type="ARBA" id="ARBA00022741"/>
    </source>
</evidence>
<gene>
    <name evidence="13" type="ORF">Faunusvirus14_1</name>
</gene>
<dbReference type="Pfam" id="PF19244">
    <property type="entry name" value="Poly_A_pol_cat"/>
    <property type="match status" value="1"/>
</dbReference>
<evidence type="ECO:0000256" key="3">
    <source>
        <dbReference type="ARBA" id="ARBA00022664"/>
    </source>
</evidence>
<evidence type="ECO:0000256" key="8">
    <source>
        <dbReference type="ARBA" id="ARBA00023163"/>
    </source>
</evidence>
<evidence type="ECO:0000313" key="13">
    <source>
        <dbReference type="EMBL" id="AYV79434.1"/>
    </source>
</evidence>
<dbReference type="GO" id="GO:0006397">
    <property type="term" value="P:mRNA processing"/>
    <property type="evidence" value="ECO:0007669"/>
    <property type="project" value="UniProtKB-KW"/>
</dbReference>
<proteinExistence type="inferred from homology"/>
<evidence type="ECO:0000256" key="10">
    <source>
        <dbReference type="ARBA" id="ARBA00026159"/>
    </source>
</evidence>
<dbReference type="EC" id="2.7.7.19" evidence="2"/>
<keyword evidence="8" id="KW-0804">Transcription</keyword>
<feature type="domain" description="Poly(A) polymerase catalytic subunit" evidence="12">
    <location>
        <begin position="82"/>
        <end position="212"/>
    </location>
</feature>
<reference evidence="13" key="1">
    <citation type="submission" date="2018-10" db="EMBL/GenBank/DDBJ databases">
        <title>Hidden diversity of soil giant viruses.</title>
        <authorList>
            <person name="Schulz F."/>
            <person name="Alteio L."/>
            <person name="Goudeau D."/>
            <person name="Ryan E.M."/>
            <person name="Malmstrom R.R."/>
            <person name="Blanchard J."/>
            <person name="Woyke T."/>
        </authorList>
    </citation>
    <scope>NUCLEOTIDE SEQUENCE</scope>
    <source>
        <strain evidence="13">FNV1</strain>
    </source>
</reference>
<evidence type="ECO:0000256" key="1">
    <source>
        <dbReference type="ARBA" id="ARBA00004328"/>
    </source>
</evidence>
<keyword evidence="7" id="KW-0946">Virion</keyword>
<evidence type="ECO:0000256" key="4">
    <source>
        <dbReference type="ARBA" id="ARBA00022679"/>
    </source>
</evidence>
<dbReference type="GO" id="GO:0005524">
    <property type="term" value="F:ATP binding"/>
    <property type="evidence" value="ECO:0007669"/>
    <property type="project" value="UniProtKB-KW"/>
</dbReference>
<evidence type="ECO:0000256" key="2">
    <source>
        <dbReference type="ARBA" id="ARBA00012388"/>
    </source>
</evidence>
<dbReference type="GO" id="GO:0044423">
    <property type="term" value="C:virion component"/>
    <property type="evidence" value="ECO:0007669"/>
    <property type="project" value="UniProtKB-KW"/>
</dbReference>
<comment type="similarity">
    <text evidence="9">Belongs to the poxviridae poly(A) polymerase catalytic subunit family. Highly divergent.</text>
</comment>
<evidence type="ECO:0000259" key="12">
    <source>
        <dbReference type="Pfam" id="PF19244"/>
    </source>
</evidence>
<evidence type="ECO:0000256" key="11">
    <source>
        <dbReference type="ARBA" id="ARBA00048830"/>
    </source>
</evidence>